<gene>
    <name evidence="2" type="ORF">PMEA_00026617</name>
</gene>
<evidence type="ECO:0000313" key="2">
    <source>
        <dbReference type="EMBL" id="CAH3152244.1"/>
    </source>
</evidence>
<keyword evidence="1" id="KW-0175">Coiled coil</keyword>
<name>A0AAU9XMP5_9CNID</name>
<feature type="coiled-coil region" evidence="1">
    <location>
        <begin position="53"/>
        <end position="118"/>
    </location>
</feature>
<protein>
    <submittedName>
        <fullName evidence="2">Uncharacterized protein</fullName>
    </submittedName>
</protein>
<dbReference type="Gene3D" id="1.20.5.340">
    <property type="match status" value="1"/>
</dbReference>
<reference evidence="2 3" key="1">
    <citation type="submission" date="2022-05" db="EMBL/GenBank/DDBJ databases">
        <authorList>
            <consortium name="Genoscope - CEA"/>
            <person name="William W."/>
        </authorList>
    </citation>
    <scope>NUCLEOTIDE SEQUENCE [LARGE SCALE GENOMIC DNA]</scope>
</reference>
<feature type="non-terminal residue" evidence="2">
    <location>
        <position position="1"/>
    </location>
</feature>
<evidence type="ECO:0000313" key="3">
    <source>
        <dbReference type="Proteomes" id="UP001159428"/>
    </source>
</evidence>
<comment type="caution">
    <text evidence="2">The sequence shown here is derived from an EMBL/GenBank/DDBJ whole genome shotgun (WGS) entry which is preliminary data.</text>
</comment>
<dbReference type="EMBL" id="CALNXJ010000050">
    <property type="protein sequence ID" value="CAH3152244.1"/>
    <property type="molecule type" value="Genomic_DNA"/>
</dbReference>
<feature type="non-terminal residue" evidence="2">
    <location>
        <position position="175"/>
    </location>
</feature>
<dbReference type="Proteomes" id="UP001159428">
    <property type="component" value="Unassembled WGS sequence"/>
</dbReference>
<sequence length="175" mass="19808">RSNSDSSGSSSLWEKNPKSLAEEDEVLQAFNMTGDICEKLHKILGELKKLEKLDRVEATLKDLTTRLGNVESAIDKMKEDARAVDSMDKSLTHLNKEVEELRGTVEDKDKQIEYLQTQHLYLELYSRRENLKFFGIPESEASALEGKDAVGTLDVLCDCLHDVLGFGDPKRNMEF</sequence>
<keyword evidence="3" id="KW-1185">Reference proteome</keyword>
<evidence type="ECO:0000256" key="1">
    <source>
        <dbReference type="SAM" id="Coils"/>
    </source>
</evidence>
<dbReference type="AlphaFoldDB" id="A0AAU9XMP5"/>
<organism evidence="2 3">
    <name type="scientific">Pocillopora meandrina</name>
    <dbReference type="NCBI Taxonomy" id="46732"/>
    <lineage>
        <taxon>Eukaryota</taxon>
        <taxon>Metazoa</taxon>
        <taxon>Cnidaria</taxon>
        <taxon>Anthozoa</taxon>
        <taxon>Hexacorallia</taxon>
        <taxon>Scleractinia</taxon>
        <taxon>Astrocoeniina</taxon>
        <taxon>Pocilloporidae</taxon>
        <taxon>Pocillopora</taxon>
    </lineage>
</organism>
<proteinExistence type="predicted"/>
<accession>A0AAU9XMP5</accession>